<evidence type="ECO:0000259" key="2">
    <source>
        <dbReference type="Pfam" id="PF12697"/>
    </source>
</evidence>
<dbReference type="PRINTS" id="PR00111">
    <property type="entry name" value="ABHYDROLASE"/>
</dbReference>
<evidence type="ECO:0000313" key="3">
    <source>
        <dbReference type="EMBL" id="BBE34336.1"/>
    </source>
</evidence>
<keyword evidence="6" id="KW-1185">Reference proteome</keyword>
<sequence>MRHSTTDETHKAQWVDVEGGQIPLSTHGAGASAILFLHGWTLDHRIWQPQFDDQALAQSFRLVAIDRRGFGASKAPPDLDREPEDIIAVLDHLDVDRVILVGQSQAGRAALRFANQHPGRTAGLVLVGSPIGGLEPGPAPGEDVPLEHYRALATADRLDEMKQLWAAHPMIQGGSGTTHAPMAAMLANYTGQDLLAPAPQPGPDIGGLGAITAPALVITGTHDTAWRRRVGDAIAVALPHGTRAEIPEGGHLCNADAPAAFNRLLSRFAESVCV</sequence>
<accession>A0AAD1D7L0</accession>
<dbReference type="Proteomes" id="UP000276029">
    <property type="component" value="Unassembled WGS sequence"/>
</dbReference>
<dbReference type="Gene3D" id="3.40.50.1820">
    <property type="entry name" value="alpha/beta hydrolase"/>
    <property type="match status" value="1"/>
</dbReference>
<dbReference type="AlphaFoldDB" id="A0AAD1D7L0"/>
<protein>
    <submittedName>
        <fullName evidence="3">Alpha/beta hydrolase</fullName>
    </submittedName>
    <submittedName>
        <fullName evidence="4">Pimeloyl-ACP methyl ester carboxylesterase</fullName>
    </submittedName>
</protein>
<dbReference type="EMBL" id="RBWX01000007">
    <property type="protein sequence ID" value="RKS91363.1"/>
    <property type="molecule type" value="Genomic_DNA"/>
</dbReference>
<reference evidence="3 5" key="1">
    <citation type="submission" date="2018-06" db="EMBL/GenBank/DDBJ databases">
        <title>Complete Genome Sequence of the Microcystin-Degrading Bacterium Sphingosinicella microcystinivorans Strain B-9.</title>
        <authorList>
            <person name="Jin H."/>
            <person name="Nishizawa T."/>
            <person name="Guo Y."/>
            <person name="Nishizawa A."/>
            <person name="Park H."/>
            <person name="Kato H."/>
            <person name="Tsuji K."/>
            <person name="Harada K."/>
        </authorList>
    </citation>
    <scope>NUCLEOTIDE SEQUENCE [LARGE SCALE GENOMIC DNA]</scope>
    <source>
        <strain evidence="3 5">B9</strain>
    </source>
</reference>
<dbReference type="RefSeq" id="WP_121047822.1">
    <property type="nucleotide sequence ID" value="NZ_AP018711.1"/>
</dbReference>
<dbReference type="InterPro" id="IPR050266">
    <property type="entry name" value="AB_hydrolase_sf"/>
</dbReference>
<dbReference type="Pfam" id="PF12697">
    <property type="entry name" value="Abhydrolase_6"/>
    <property type="match status" value="1"/>
</dbReference>
<dbReference type="SUPFAM" id="SSF53474">
    <property type="entry name" value="alpha/beta-Hydrolases"/>
    <property type="match status" value="1"/>
</dbReference>
<dbReference type="PANTHER" id="PTHR43798">
    <property type="entry name" value="MONOACYLGLYCEROL LIPASE"/>
    <property type="match status" value="1"/>
</dbReference>
<evidence type="ECO:0000313" key="6">
    <source>
        <dbReference type="Proteomes" id="UP000276029"/>
    </source>
</evidence>
<dbReference type="Proteomes" id="UP000275727">
    <property type="component" value="Chromosome"/>
</dbReference>
<evidence type="ECO:0000313" key="5">
    <source>
        <dbReference type="Proteomes" id="UP000275727"/>
    </source>
</evidence>
<feature type="domain" description="AB hydrolase-1" evidence="2">
    <location>
        <begin position="34"/>
        <end position="263"/>
    </location>
</feature>
<dbReference type="InterPro" id="IPR029058">
    <property type="entry name" value="AB_hydrolase_fold"/>
</dbReference>
<organism evidence="3 5">
    <name type="scientific">Sphingosinicella microcystinivorans</name>
    <dbReference type="NCBI Taxonomy" id="335406"/>
    <lineage>
        <taxon>Bacteria</taxon>
        <taxon>Pseudomonadati</taxon>
        <taxon>Pseudomonadota</taxon>
        <taxon>Alphaproteobacteria</taxon>
        <taxon>Sphingomonadales</taxon>
        <taxon>Sphingosinicellaceae</taxon>
        <taxon>Sphingosinicella</taxon>
    </lineage>
</organism>
<gene>
    <name evidence="4" type="ORF">DFR51_0926</name>
    <name evidence="3" type="ORF">SmB9_19940</name>
</gene>
<dbReference type="KEGG" id="smic:SmB9_19940"/>
<dbReference type="EMBL" id="AP018711">
    <property type="protein sequence ID" value="BBE34336.1"/>
    <property type="molecule type" value="Genomic_DNA"/>
</dbReference>
<dbReference type="GO" id="GO:0016020">
    <property type="term" value="C:membrane"/>
    <property type="evidence" value="ECO:0007669"/>
    <property type="project" value="TreeGrafter"/>
</dbReference>
<evidence type="ECO:0000313" key="4">
    <source>
        <dbReference type="EMBL" id="RKS91363.1"/>
    </source>
</evidence>
<dbReference type="InterPro" id="IPR000073">
    <property type="entry name" value="AB_hydrolase_1"/>
</dbReference>
<dbReference type="GO" id="GO:0016787">
    <property type="term" value="F:hydrolase activity"/>
    <property type="evidence" value="ECO:0007669"/>
    <property type="project" value="UniProtKB-KW"/>
</dbReference>
<dbReference type="PANTHER" id="PTHR43798:SF31">
    <property type="entry name" value="AB HYDROLASE SUPERFAMILY PROTEIN YCLE"/>
    <property type="match status" value="1"/>
</dbReference>
<keyword evidence="1 3" id="KW-0378">Hydrolase</keyword>
<proteinExistence type="predicted"/>
<reference evidence="4 6" key="2">
    <citation type="submission" date="2018-10" db="EMBL/GenBank/DDBJ databases">
        <title>Genomic Encyclopedia of Type Strains, Phase IV (KMG-IV): sequencing the most valuable type-strain genomes for metagenomic binning, comparative biology and taxonomic classification.</title>
        <authorList>
            <person name="Goeker M."/>
        </authorList>
    </citation>
    <scope>NUCLEOTIDE SEQUENCE [LARGE SCALE GENOMIC DNA]</scope>
    <source>
        <strain evidence="4 6">DSM 19791</strain>
    </source>
</reference>
<evidence type="ECO:0000256" key="1">
    <source>
        <dbReference type="ARBA" id="ARBA00022801"/>
    </source>
</evidence>
<name>A0AAD1D7L0_SPHMI</name>